<dbReference type="EMBL" id="RWGY01000013">
    <property type="protein sequence ID" value="TVU24103.1"/>
    <property type="molecule type" value="Genomic_DNA"/>
</dbReference>
<evidence type="ECO:0000313" key="3">
    <source>
        <dbReference type="Proteomes" id="UP000324897"/>
    </source>
</evidence>
<dbReference type="AlphaFoldDB" id="A0A5J9UJY6"/>
<proteinExistence type="predicted"/>
<sequence>MRHHPCLAPPPWWPWPDLDGALPALADGRAHRQQWRGLELPLFGDPSPVFHASDGLRPFGWNRSCPPLMHDTVMMRSHLSDRQDLSHTKKTPPKKTGMRPIKMEVRPIVDTFDVVFRGDYIRREQYEQVKLFKVTASIYIDLENLLLPSQQVFQHQQKGAVGLGAASDEQGRGSADTNSSNSSRNFDNKVEEEQSGVMCSSALNFFDNKGEYTL</sequence>
<accession>A0A5J9UJY6</accession>
<evidence type="ECO:0000313" key="2">
    <source>
        <dbReference type="EMBL" id="TVU24103.1"/>
    </source>
</evidence>
<name>A0A5J9UJY6_9POAL</name>
<feature type="compositionally biased region" description="Basic residues" evidence="1">
    <location>
        <begin position="88"/>
        <end position="97"/>
    </location>
</feature>
<feature type="non-terminal residue" evidence="2">
    <location>
        <position position="1"/>
    </location>
</feature>
<keyword evidence="3" id="KW-1185">Reference proteome</keyword>
<gene>
    <name evidence="2" type="ORF">EJB05_26500</name>
</gene>
<protein>
    <submittedName>
        <fullName evidence="2">Uncharacterized protein</fullName>
    </submittedName>
</protein>
<feature type="region of interest" description="Disordered" evidence="1">
    <location>
        <begin position="79"/>
        <end position="98"/>
    </location>
</feature>
<comment type="caution">
    <text evidence="2">The sequence shown here is derived from an EMBL/GenBank/DDBJ whole genome shotgun (WGS) entry which is preliminary data.</text>
</comment>
<evidence type="ECO:0000256" key="1">
    <source>
        <dbReference type="SAM" id="MobiDB-lite"/>
    </source>
</evidence>
<reference evidence="2 3" key="1">
    <citation type="journal article" date="2019" name="Sci. Rep.">
        <title>A high-quality genome of Eragrostis curvula grass provides insights into Poaceae evolution and supports new strategies to enhance forage quality.</title>
        <authorList>
            <person name="Carballo J."/>
            <person name="Santos B.A.C.M."/>
            <person name="Zappacosta D."/>
            <person name="Garbus I."/>
            <person name="Selva J.P."/>
            <person name="Gallo C.A."/>
            <person name="Diaz A."/>
            <person name="Albertini E."/>
            <person name="Caccamo M."/>
            <person name="Echenique V."/>
        </authorList>
    </citation>
    <scope>NUCLEOTIDE SEQUENCE [LARGE SCALE GENOMIC DNA]</scope>
    <source>
        <strain evidence="3">cv. Victoria</strain>
        <tissue evidence="2">Leaf</tissue>
    </source>
</reference>
<dbReference type="Gramene" id="TVU24103">
    <property type="protein sequence ID" value="TVU24103"/>
    <property type="gene ID" value="EJB05_26500"/>
</dbReference>
<dbReference type="Proteomes" id="UP000324897">
    <property type="component" value="Chromosome 2"/>
</dbReference>
<feature type="region of interest" description="Disordered" evidence="1">
    <location>
        <begin position="163"/>
        <end position="192"/>
    </location>
</feature>
<feature type="compositionally biased region" description="Polar residues" evidence="1">
    <location>
        <begin position="175"/>
        <end position="185"/>
    </location>
</feature>
<organism evidence="2 3">
    <name type="scientific">Eragrostis curvula</name>
    <name type="common">weeping love grass</name>
    <dbReference type="NCBI Taxonomy" id="38414"/>
    <lineage>
        <taxon>Eukaryota</taxon>
        <taxon>Viridiplantae</taxon>
        <taxon>Streptophyta</taxon>
        <taxon>Embryophyta</taxon>
        <taxon>Tracheophyta</taxon>
        <taxon>Spermatophyta</taxon>
        <taxon>Magnoliopsida</taxon>
        <taxon>Liliopsida</taxon>
        <taxon>Poales</taxon>
        <taxon>Poaceae</taxon>
        <taxon>PACMAD clade</taxon>
        <taxon>Chloridoideae</taxon>
        <taxon>Eragrostideae</taxon>
        <taxon>Eragrostidinae</taxon>
        <taxon>Eragrostis</taxon>
    </lineage>
</organism>